<keyword evidence="2" id="KW-1185">Reference proteome</keyword>
<dbReference type="EMBL" id="CAKOFQ010006906">
    <property type="protein sequence ID" value="CAH1981219.1"/>
    <property type="molecule type" value="Genomic_DNA"/>
</dbReference>
<name>A0A9P0PDG6_ACAOB</name>
<proteinExistence type="predicted"/>
<protein>
    <submittedName>
        <fullName evidence="1">Uncharacterized protein</fullName>
    </submittedName>
</protein>
<comment type="caution">
    <text evidence="1">The sequence shown here is derived from an EMBL/GenBank/DDBJ whole genome shotgun (WGS) entry which is preliminary data.</text>
</comment>
<gene>
    <name evidence="1" type="ORF">ACAOBT_LOCUS14367</name>
</gene>
<organism evidence="1 2">
    <name type="scientific">Acanthoscelides obtectus</name>
    <name type="common">Bean weevil</name>
    <name type="synonym">Bruchus obtectus</name>
    <dbReference type="NCBI Taxonomy" id="200917"/>
    <lineage>
        <taxon>Eukaryota</taxon>
        <taxon>Metazoa</taxon>
        <taxon>Ecdysozoa</taxon>
        <taxon>Arthropoda</taxon>
        <taxon>Hexapoda</taxon>
        <taxon>Insecta</taxon>
        <taxon>Pterygota</taxon>
        <taxon>Neoptera</taxon>
        <taxon>Endopterygota</taxon>
        <taxon>Coleoptera</taxon>
        <taxon>Polyphaga</taxon>
        <taxon>Cucujiformia</taxon>
        <taxon>Chrysomeloidea</taxon>
        <taxon>Chrysomelidae</taxon>
        <taxon>Bruchinae</taxon>
        <taxon>Bruchini</taxon>
        <taxon>Acanthoscelides</taxon>
    </lineage>
</organism>
<evidence type="ECO:0000313" key="2">
    <source>
        <dbReference type="Proteomes" id="UP001152888"/>
    </source>
</evidence>
<accession>A0A9P0PDG6</accession>
<evidence type="ECO:0000313" key="1">
    <source>
        <dbReference type="EMBL" id="CAH1981219.1"/>
    </source>
</evidence>
<reference evidence="1" key="1">
    <citation type="submission" date="2022-03" db="EMBL/GenBank/DDBJ databases">
        <authorList>
            <person name="Sayadi A."/>
        </authorList>
    </citation>
    <scope>NUCLEOTIDE SEQUENCE</scope>
</reference>
<dbReference type="Proteomes" id="UP001152888">
    <property type="component" value="Unassembled WGS sequence"/>
</dbReference>
<sequence length="90" mass="10166">MRKGKTMVLTSSPNYEELKRAANKTQISNAKKKMVKKDLMAGEKTLTAKERNIEEVTSSDSSVEVELEDSSCDSDNCDIEFYPKPNEFNI</sequence>
<dbReference type="AlphaFoldDB" id="A0A9P0PDG6"/>